<gene>
    <name evidence="15" type="primary">LOC129323912</name>
</gene>
<dbReference type="InterPro" id="IPR023174">
    <property type="entry name" value="PDEase_CS"/>
</dbReference>
<organism evidence="14 15">
    <name type="scientific">Eublepharis macularius</name>
    <name type="common">Leopard gecko</name>
    <name type="synonym">Cyrtodactylus macularius</name>
    <dbReference type="NCBI Taxonomy" id="481883"/>
    <lineage>
        <taxon>Eukaryota</taxon>
        <taxon>Metazoa</taxon>
        <taxon>Chordata</taxon>
        <taxon>Craniata</taxon>
        <taxon>Vertebrata</taxon>
        <taxon>Euteleostomi</taxon>
        <taxon>Lepidosauria</taxon>
        <taxon>Squamata</taxon>
        <taxon>Bifurcata</taxon>
        <taxon>Gekkota</taxon>
        <taxon>Eublepharidae</taxon>
        <taxon>Eublepharinae</taxon>
        <taxon>Eublepharis</taxon>
    </lineage>
</organism>
<evidence type="ECO:0000256" key="8">
    <source>
        <dbReference type="ARBA" id="ARBA00033709"/>
    </source>
</evidence>
<dbReference type="SMART" id="SM00471">
    <property type="entry name" value="HDc"/>
    <property type="match status" value="1"/>
</dbReference>
<feature type="domain" description="PDEase" evidence="13">
    <location>
        <begin position="168"/>
        <end position="529"/>
    </location>
</feature>
<dbReference type="RefSeq" id="XP_054826721.1">
    <property type="nucleotide sequence ID" value="XM_054970746.1"/>
</dbReference>
<evidence type="ECO:0000256" key="3">
    <source>
        <dbReference type="ARBA" id="ARBA00022723"/>
    </source>
</evidence>
<feature type="binding site" evidence="10">
    <location>
        <position position="286"/>
    </location>
    <ligand>
        <name>Zn(2+)</name>
        <dbReference type="ChEBI" id="CHEBI:29105"/>
        <label>1</label>
    </ligand>
</feature>
<dbReference type="Pfam" id="PF08499">
    <property type="entry name" value="PDEase_I_N"/>
    <property type="match status" value="1"/>
</dbReference>
<dbReference type="GeneID" id="129323912"/>
<dbReference type="PANTHER" id="PTHR11347">
    <property type="entry name" value="CYCLIC NUCLEOTIDE PHOSPHODIESTERASE"/>
    <property type="match status" value="1"/>
</dbReference>
<keyword evidence="2" id="KW-0140">cGMP</keyword>
<keyword evidence="5" id="KW-0114">cAMP</keyword>
<accession>A0AA97IW78</accession>
<dbReference type="KEGG" id="emc:129323912"/>
<evidence type="ECO:0000256" key="4">
    <source>
        <dbReference type="ARBA" id="ARBA00022801"/>
    </source>
</evidence>
<feature type="binding site" evidence="10">
    <location>
        <position position="392"/>
    </location>
    <ligand>
        <name>Zn(2+)</name>
        <dbReference type="ChEBI" id="CHEBI:29105"/>
        <label>1</label>
    </ligand>
</feature>
<comment type="catalytic activity">
    <reaction evidence="6">
        <text>3',5'-cyclic AMP + H2O = AMP + H(+)</text>
        <dbReference type="Rhea" id="RHEA:25277"/>
        <dbReference type="ChEBI" id="CHEBI:15377"/>
        <dbReference type="ChEBI" id="CHEBI:15378"/>
        <dbReference type="ChEBI" id="CHEBI:58165"/>
        <dbReference type="ChEBI" id="CHEBI:456215"/>
    </reaction>
    <physiologicalReaction direction="left-to-right" evidence="6">
        <dbReference type="Rhea" id="RHEA:25278"/>
    </physiologicalReaction>
</comment>
<evidence type="ECO:0000256" key="5">
    <source>
        <dbReference type="ARBA" id="ARBA00023149"/>
    </source>
</evidence>
<dbReference type="PRINTS" id="PR00387">
    <property type="entry name" value="PDIESTERASE1"/>
</dbReference>
<dbReference type="SUPFAM" id="SSF109604">
    <property type="entry name" value="HD-domain/PDEase-like"/>
    <property type="match status" value="1"/>
</dbReference>
<name>A0AA97IW78_EUBMA</name>
<evidence type="ECO:0000256" key="12">
    <source>
        <dbReference type="SAM" id="MobiDB-lite"/>
    </source>
</evidence>
<reference evidence="15" key="1">
    <citation type="submission" date="2025-08" db="UniProtKB">
        <authorList>
            <consortium name="RefSeq"/>
        </authorList>
    </citation>
    <scope>IDENTIFICATION</scope>
    <source>
        <tissue evidence="15">Blood</tissue>
    </source>
</reference>
<evidence type="ECO:0000256" key="6">
    <source>
        <dbReference type="ARBA" id="ARBA00033675"/>
    </source>
</evidence>
<feature type="binding site" evidence="10">
    <location>
        <position position="249"/>
    </location>
    <ligand>
        <name>Zn(2+)</name>
        <dbReference type="ChEBI" id="CHEBI:29105"/>
        <label>1</label>
    </ligand>
</feature>
<dbReference type="InterPro" id="IPR013706">
    <property type="entry name" value="PDE1_N"/>
</dbReference>
<evidence type="ECO:0000256" key="7">
    <source>
        <dbReference type="ARBA" id="ARBA00033684"/>
    </source>
</evidence>
<comment type="catalytic activity">
    <reaction evidence="7">
        <text>3',5'-cyclic GMP + H2O = GMP + H(+)</text>
        <dbReference type="Rhea" id="RHEA:16957"/>
        <dbReference type="ChEBI" id="CHEBI:15377"/>
        <dbReference type="ChEBI" id="CHEBI:15378"/>
        <dbReference type="ChEBI" id="CHEBI:57746"/>
        <dbReference type="ChEBI" id="CHEBI:58115"/>
    </reaction>
    <physiologicalReaction direction="left-to-right" evidence="7">
        <dbReference type="Rhea" id="RHEA:16958"/>
    </physiologicalReaction>
</comment>
<evidence type="ECO:0000256" key="10">
    <source>
        <dbReference type="PIRSR" id="PIRSR623088-3"/>
    </source>
</evidence>
<dbReference type="EC" id="3.1.4.-" evidence="11"/>
<evidence type="ECO:0000256" key="1">
    <source>
        <dbReference type="ARBA" id="ARBA00010664"/>
    </source>
</evidence>
<dbReference type="GO" id="GO:0004114">
    <property type="term" value="F:3',5'-cyclic-nucleotide phosphodiesterase activity"/>
    <property type="evidence" value="ECO:0007669"/>
    <property type="project" value="UniProtKB-EC"/>
</dbReference>
<dbReference type="GO" id="GO:0007165">
    <property type="term" value="P:signal transduction"/>
    <property type="evidence" value="ECO:0007669"/>
    <property type="project" value="InterPro"/>
</dbReference>
<feature type="region of interest" description="Disordered" evidence="12">
    <location>
        <begin position="1"/>
        <end position="24"/>
    </location>
</feature>
<comment type="catalytic activity">
    <reaction evidence="8">
        <text>a nucleoside 3',5'-cyclic phosphate + H2O = a nucleoside 5'-phosphate + H(+)</text>
        <dbReference type="Rhea" id="RHEA:14653"/>
        <dbReference type="ChEBI" id="CHEBI:15377"/>
        <dbReference type="ChEBI" id="CHEBI:15378"/>
        <dbReference type="ChEBI" id="CHEBI:57867"/>
        <dbReference type="ChEBI" id="CHEBI:58464"/>
        <dbReference type="EC" id="3.1.4.17"/>
    </reaction>
    <physiologicalReaction direction="left-to-right" evidence="8">
        <dbReference type="Rhea" id="RHEA:14654"/>
    </physiologicalReaction>
</comment>
<feature type="active site" description="Proton donor" evidence="9">
    <location>
        <position position="245"/>
    </location>
</feature>
<dbReference type="Pfam" id="PF00233">
    <property type="entry name" value="PDEase_I"/>
    <property type="match status" value="1"/>
</dbReference>
<dbReference type="GO" id="GO:0046872">
    <property type="term" value="F:metal ion binding"/>
    <property type="evidence" value="ECO:0007669"/>
    <property type="project" value="UniProtKB-KW"/>
</dbReference>
<keyword evidence="4 11" id="KW-0378">Hydrolase</keyword>
<feature type="compositionally biased region" description="Basic and acidic residues" evidence="12">
    <location>
        <begin position="1"/>
        <end position="10"/>
    </location>
</feature>
<dbReference type="Gene3D" id="1.10.1300.10">
    <property type="entry name" value="3'5'-cyclic nucleotide phosphodiesterase, catalytic domain"/>
    <property type="match status" value="1"/>
</dbReference>
<keyword evidence="14" id="KW-1185">Reference proteome</keyword>
<proteinExistence type="inferred from homology"/>
<dbReference type="PROSITE" id="PS00126">
    <property type="entry name" value="PDEASE_I_1"/>
    <property type="match status" value="1"/>
</dbReference>
<dbReference type="Proteomes" id="UP001190640">
    <property type="component" value="Chromosome 1"/>
</dbReference>
<dbReference type="InterPro" id="IPR023088">
    <property type="entry name" value="PDEase"/>
</dbReference>
<protein>
    <recommendedName>
        <fullName evidence="11">Phosphodiesterase</fullName>
        <ecNumber evidence="11">3.1.4.-</ecNumber>
    </recommendedName>
</protein>
<comment type="cofactor">
    <cofactor evidence="11">
        <name>a divalent metal cation</name>
        <dbReference type="ChEBI" id="CHEBI:60240"/>
    </cofactor>
    <text evidence="11">Binds 2 divalent metal cations per subunit. Site 1 may preferentially bind zinc ions, while site 2 has a preference for magnesium and/or manganese ions.</text>
</comment>
<sequence>MTQDKREKLGVKTNSSSAKSRTADQRAKKKLSATLLLQCSSSQPAGWSRWRTAHGGLQSWHPALLRPVLPIIPGCRLIVAASGPRQSPEPILPACKWCILDAEDELSEHQLDLLPTDIREWLTGTFTTKTEGCKAKPEEDKAKRRIISQAVEGSTSVIRQFRTSTSSTGIAYPAEVIAAFKEVDKWTFDVFALNEASQGHSLKYVMCEVFNKYDLLSRFQIPLTILIAFAEALEAGYNKYHNEYHNAIHAADVTQTVHSILLHTGTMHWFTDLEILAIFFSAIVHDYEHPGTTNNFHIQTKSEAALLYNDTSVLENHHLSAAYQLVQKPEFNILANLTPEEWREMRQLVIKTILATDMSCHFQHMKNTLRGLQQQERLDRSTVMSTIVHVADISHPAKPWELHQRWVAALMEEFFKQGAMEIQLGLPISPLCDRETTNIAESEIAFIDVIVKPVFTLLFEVVQKVIVPFLQKVAASSKGPCGSSITQPGPGTQLAFCGCVVGCQPKEVAGQPRPVVQPPVCKSGLPSLQ</sequence>
<dbReference type="PROSITE" id="PS51845">
    <property type="entry name" value="PDEASE_I_2"/>
    <property type="match status" value="1"/>
</dbReference>
<dbReference type="CDD" id="cd00077">
    <property type="entry name" value="HDc"/>
    <property type="match status" value="1"/>
</dbReference>
<evidence type="ECO:0000256" key="9">
    <source>
        <dbReference type="PIRSR" id="PIRSR623088-1"/>
    </source>
</evidence>
<dbReference type="AlphaFoldDB" id="A0AA97IW78"/>
<dbReference type="InterPro" id="IPR003607">
    <property type="entry name" value="HD/PDEase_dom"/>
</dbReference>
<dbReference type="InterPro" id="IPR036971">
    <property type="entry name" value="PDEase_catalytic_dom_sf"/>
</dbReference>
<feature type="binding site" evidence="10">
    <location>
        <position position="286"/>
    </location>
    <ligand>
        <name>Zn(2+)</name>
        <dbReference type="ChEBI" id="CHEBI:29105"/>
        <label>2</label>
    </ligand>
</feature>
<evidence type="ECO:0000313" key="14">
    <source>
        <dbReference type="Proteomes" id="UP001190640"/>
    </source>
</evidence>
<evidence type="ECO:0000256" key="2">
    <source>
        <dbReference type="ARBA" id="ARBA00022535"/>
    </source>
</evidence>
<evidence type="ECO:0000259" key="13">
    <source>
        <dbReference type="PROSITE" id="PS51845"/>
    </source>
</evidence>
<comment type="similarity">
    <text evidence="1">Belongs to the cyclic nucleotide phosphodiesterase family. PDE1 subfamily.</text>
</comment>
<evidence type="ECO:0000313" key="15">
    <source>
        <dbReference type="RefSeq" id="XP_054826721.1"/>
    </source>
</evidence>
<dbReference type="InterPro" id="IPR002073">
    <property type="entry name" value="PDEase_catalytic_dom"/>
</dbReference>
<keyword evidence="3 10" id="KW-0479">Metal-binding</keyword>
<feature type="binding site" evidence="10">
    <location>
        <position position="285"/>
    </location>
    <ligand>
        <name>Zn(2+)</name>
        <dbReference type="ChEBI" id="CHEBI:29105"/>
        <label>1</label>
    </ligand>
</feature>
<evidence type="ECO:0000256" key="11">
    <source>
        <dbReference type="RuleBase" id="RU363067"/>
    </source>
</evidence>